<keyword evidence="3" id="KW-1133">Transmembrane helix</keyword>
<comment type="subcellular location">
    <subcellularLocation>
        <location evidence="2">Nucleus</location>
    </subcellularLocation>
</comment>
<dbReference type="InterPro" id="IPR025069">
    <property type="entry name" value="Cpsf2_C"/>
</dbReference>
<evidence type="ECO:0000256" key="2">
    <source>
        <dbReference type="RuleBase" id="RU365006"/>
    </source>
</evidence>
<accession>A0A3P7JAE4</accession>
<feature type="domain" description="Cleavage and polyadenylation specificity factor 2 C-terminal" evidence="4">
    <location>
        <begin position="200"/>
        <end position="310"/>
    </location>
</feature>
<dbReference type="Pfam" id="PF13299">
    <property type="entry name" value="CPSF100_C"/>
    <property type="match status" value="1"/>
</dbReference>
<dbReference type="OrthoDB" id="64353at2759"/>
<dbReference type="EMBL" id="UYYB01117810">
    <property type="protein sequence ID" value="VDM82461.1"/>
    <property type="molecule type" value="Genomic_DNA"/>
</dbReference>
<evidence type="ECO:0000313" key="5">
    <source>
        <dbReference type="EMBL" id="VDM82461.1"/>
    </source>
</evidence>
<protein>
    <recommendedName>
        <fullName evidence="2">Cleavage and polyadenylation specificity factor subunit 2</fullName>
    </recommendedName>
    <alternativeName>
        <fullName evidence="2">Cleavage and polyadenylation specificity factor 100 kDa subunit</fullName>
    </alternativeName>
</protein>
<keyword evidence="6" id="KW-1185">Reference proteome</keyword>
<dbReference type="SUPFAM" id="SSF56281">
    <property type="entry name" value="Metallo-hydrolase/oxidoreductase"/>
    <property type="match status" value="1"/>
</dbReference>
<evidence type="ECO:0000313" key="6">
    <source>
        <dbReference type="Proteomes" id="UP000270094"/>
    </source>
</evidence>
<evidence type="ECO:0000256" key="3">
    <source>
        <dbReference type="SAM" id="Phobius"/>
    </source>
</evidence>
<keyword evidence="3" id="KW-0472">Membrane</keyword>
<dbReference type="GO" id="GO:0005847">
    <property type="term" value="C:mRNA cleavage and polyadenylation specificity factor complex"/>
    <property type="evidence" value="ECO:0007669"/>
    <property type="project" value="InterPro"/>
</dbReference>
<sequence>MVIDLEPKKEIVEQNDANGEMESCAIPGLTMATVKVRDEGLNEAPAFIPTGPTFPTRKRRPVRHNITMQAMMRYRVPFFKRFMPIMLPMYPLLEEKVKWDVYGEKYRPEDYTVSKLRVHLPVPQEIIKEADDPTANMALPLVDDAPTKCITVIEKIEVSCNVEYIEFEGRSDGESGHIFAPSVGETVDATVASHIYRILLNDELFESLEFIKVKDADLAWIDAQITARPSEVGVEREDGMEVDEQAADAHLTEQHIDKCMLSALSGEAPFRDVVYVNDPKLSEMKQLLLNMGFSAEFSSGVLYIGGIVFIYYSIMLRFLKG</sequence>
<dbReference type="AlphaFoldDB" id="A0A3P7JAE4"/>
<dbReference type="PANTHER" id="PTHR45922">
    <property type="entry name" value="CLEAVAGE AND POLYADENYLATION SPECIFICITY FACTOR SUBUNIT 2"/>
    <property type="match status" value="1"/>
</dbReference>
<name>A0A3P7JAE4_STRVU</name>
<gene>
    <name evidence="5" type="ORF">SVUK_LOCUS17459</name>
</gene>
<dbReference type="InterPro" id="IPR027075">
    <property type="entry name" value="CPSF2"/>
</dbReference>
<keyword evidence="2" id="KW-0507">mRNA processing</keyword>
<organism evidence="5 6">
    <name type="scientific">Strongylus vulgaris</name>
    <name type="common">Blood worm</name>
    <dbReference type="NCBI Taxonomy" id="40348"/>
    <lineage>
        <taxon>Eukaryota</taxon>
        <taxon>Metazoa</taxon>
        <taxon>Ecdysozoa</taxon>
        <taxon>Nematoda</taxon>
        <taxon>Chromadorea</taxon>
        <taxon>Rhabditida</taxon>
        <taxon>Rhabditina</taxon>
        <taxon>Rhabditomorpha</taxon>
        <taxon>Strongyloidea</taxon>
        <taxon>Strongylidae</taxon>
        <taxon>Strongylus</taxon>
    </lineage>
</organism>
<dbReference type="PANTHER" id="PTHR45922:SF1">
    <property type="entry name" value="CLEAVAGE AND POLYADENYLATION SPECIFICITY FACTOR SUBUNIT 2"/>
    <property type="match status" value="1"/>
</dbReference>
<dbReference type="InterPro" id="IPR036866">
    <property type="entry name" value="RibonucZ/Hydroxyglut_hydro"/>
</dbReference>
<keyword evidence="2" id="KW-0694">RNA-binding</keyword>
<keyword evidence="3" id="KW-0812">Transmembrane</keyword>
<proteinExistence type="inferred from homology"/>
<keyword evidence="2" id="KW-0539">Nucleus</keyword>
<dbReference type="GO" id="GO:0003723">
    <property type="term" value="F:RNA binding"/>
    <property type="evidence" value="ECO:0007669"/>
    <property type="project" value="UniProtKB-KW"/>
</dbReference>
<evidence type="ECO:0000256" key="1">
    <source>
        <dbReference type="ARBA" id="ARBA00010624"/>
    </source>
</evidence>
<evidence type="ECO:0000259" key="4">
    <source>
        <dbReference type="Pfam" id="PF13299"/>
    </source>
</evidence>
<comment type="similarity">
    <text evidence="1 2">Belongs to the metallo-beta-lactamase superfamily. RNA-metabolizing metallo-beta-lactamase-like family. CPSF2/YSH1 subfamily.</text>
</comment>
<dbReference type="GO" id="GO:0006398">
    <property type="term" value="P:mRNA 3'-end processing by stem-loop binding and cleavage"/>
    <property type="evidence" value="ECO:0007669"/>
    <property type="project" value="InterPro"/>
</dbReference>
<feature type="transmembrane region" description="Helical" evidence="3">
    <location>
        <begin position="300"/>
        <end position="319"/>
    </location>
</feature>
<dbReference type="Proteomes" id="UP000270094">
    <property type="component" value="Unassembled WGS sequence"/>
</dbReference>
<reference evidence="5 6" key="1">
    <citation type="submission" date="2018-11" db="EMBL/GenBank/DDBJ databases">
        <authorList>
            <consortium name="Pathogen Informatics"/>
        </authorList>
    </citation>
    <scope>NUCLEOTIDE SEQUENCE [LARGE SCALE GENOMIC DNA]</scope>
</reference>